<dbReference type="Proteomes" id="UP001597182">
    <property type="component" value="Unassembled WGS sequence"/>
</dbReference>
<sequence length="544" mass="58611">MAVPAGSGGAPRAGALPVVEARGVSKSFAGVRVLDSVDLDVLPGEIHGLLGENGSGKSTFIKVLAGFHDPDPGSRLRINGEDVALPLPPGAFRDHGMSFVHQDLGLITSLSVLENLRIGSFSRSRNWAIGWRRQRAEARRLFEEFDVDLDPAARVADLDGTQRALLAIVRAVHEMRTLRGSTRTGPGMLILDEPTVFLPETGRRQLFSLMREIAGGGSAVLFVSHDLDEVREITDRATIFRDGRLRATVETATVSDTELVQLIIGRELPDHSGEREEVVPTAATGAMAVEDLSDERVESVSFALGPGEVLGLTGLLGSGFERIPYLLFGAFPAASGTLRKGAEVLSLPGMDPVKAIAHRMALIPADRQRDGSVGSVSVRDNAMLQVIDRYSTWHGLSRARLARDCQDTLHRFDVRPPVPGLAYQSLSGGNQQKVLLAKWLAAEPEVLLLHEPTQGVDIGARAQIYDVVHEAARSGCAVLCASSDYEQLAAICDRVLIFDRGRVARELFGDEITKDRIAHECYTLADRAVPAGPVGPTEGEGEDR</sequence>
<dbReference type="Gene3D" id="3.40.50.300">
    <property type="entry name" value="P-loop containing nucleotide triphosphate hydrolases"/>
    <property type="match status" value="2"/>
</dbReference>
<dbReference type="SUPFAM" id="SSF52540">
    <property type="entry name" value="P-loop containing nucleoside triphosphate hydrolases"/>
    <property type="match status" value="2"/>
</dbReference>
<reference evidence="7" key="1">
    <citation type="journal article" date="2019" name="Int. J. Syst. Evol. Microbiol.">
        <title>The Global Catalogue of Microorganisms (GCM) 10K type strain sequencing project: providing services to taxonomists for standard genome sequencing and annotation.</title>
        <authorList>
            <consortium name="The Broad Institute Genomics Platform"/>
            <consortium name="The Broad Institute Genome Sequencing Center for Infectious Disease"/>
            <person name="Wu L."/>
            <person name="Ma J."/>
        </authorList>
    </citation>
    <scope>NUCLEOTIDE SEQUENCE [LARGE SCALE GENOMIC DNA]</scope>
    <source>
        <strain evidence="7">CCUG 49018</strain>
    </source>
</reference>
<keyword evidence="7" id="KW-1185">Reference proteome</keyword>
<protein>
    <submittedName>
        <fullName evidence="6">Sugar ABC transporter ATP-binding protein</fullName>
    </submittedName>
</protein>
<dbReference type="PROSITE" id="PS00211">
    <property type="entry name" value="ABC_TRANSPORTER_1"/>
    <property type="match status" value="1"/>
</dbReference>
<evidence type="ECO:0000313" key="7">
    <source>
        <dbReference type="Proteomes" id="UP001597182"/>
    </source>
</evidence>
<dbReference type="PANTHER" id="PTHR43790:SF9">
    <property type="entry name" value="GALACTOFURANOSE TRANSPORTER ATP-BINDING PROTEIN YTFR"/>
    <property type="match status" value="1"/>
</dbReference>
<comment type="caution">
    <text evidence="6">The sequence shown here is derived from an EMBL/GenBank/DDBJ whole genome shotgun (WGS) entry which is preliminary data.</text>
</comment>
<dbReference type="PANTHER" id="PTHR43790">
    <property type="entry name" value="CARBOHYDRATE TRANSPORT ATP-BINDING PROTEIN MG119-RELATED"/>
    <property type="match status" value="1"/>
</dbReference>
<keyword evidence="4 6" id="KW-0067">ATP-binding</keyword>
<dbReference type="InterPro" id="IPR050107">
    <property type="entry name" value="ABC_carbohydrate_import_ATPase"/>
</dbReference>
<name>A0ABW3VLT1_9PSEU</name>
<evidence type="ECO:0000256" key="2">
    <source>
        <dbReference type="ARBA" id="ARBA00022737"/>
    </source>
</evidence>
<evidence type="ECO:0000256" key="3">
    <source>
        <dbReference type="ARBA" id="ARBA00022741"/>
    </source>
</evidence>
<dbReference type="PROSITE" id="PS50893">
    <property type="entry name" value="ABC_TRANSPORTER_2"/>
    <property type="match status" value="2"/>
</dbReference>
<keyword evidence="3" id="KW-0547">Nucleotide-binding</keyword>
<gene>
    <name evidence="6" type="ORF">ACFQ34_20860</name>
</gene>
<dbReference type="InterPro" id="IPR003593">
    <property type="entry name" value="AAA+_ATPase"/>
</dbReference>
<dbReference type="GO" id="GO:0005524">
    <property type="term" value="F:ATP binding"/>
    <property type="evidence" value="ECO:0007669"/>
    <property type="project" value="UniProtKB-KW"/>
</dbReference>
<proteinExistence type="predicted"/>
<dbReference type="EMBL" id="JBHTMB010000171">
    <property type="protein sequence ID" value="MFD1235750.1"/>
    <property type="molecule type" value="Genomic_DNA"/>
</dbReference>
<organism evidence="6 7">
    <name type="scientific">Pseudonocardia benzenivorans</name>
    <dbReference type="NCBI Taxonomy" id="228005"/>
    <lineage>
        <taxon>Bacteria</taxon>
        <taxon>Bacillati</taxon>
        <taxon>Actinomycetota</taxon>
        <taxon>Actinomycetes</taxon>
        <taxon>Pseudonocardiales</taxon>
        <taxon>Pseudonocardiaceae</taxon>
        <taxon>Pseudonocardia</taxon>
    </lineage>
</organism>
<dbReference type="InterPro" id="IPR017871">
    <property type="entry name" value="ABC_transporter-like_CS"/>
</dbReference>
<evidence type="ECO:0000313" key="6">
    <source>
        <dbReference type="EMBL" id="MFD1235750.1"/>
    </source>
</evidence>
<dbReference type="SMART" id="SM00382">
    <property type="entry name" value="AAA"/>
    <property type="match status" value="1"/>
</dbReference>
<dbReference type="Pfam" id="PF00005">
    <property type="entry name" value="ABC_tran"/>
    <property type="match status" value="2"/>
</dbReference>
<keyword evidence="1" id="KW-0813">Transport</keyword>
<evidence type="ECO:0000256" key="4">
    <source>
        <dbReference type="ARBA" id="ARBA00022840"/>
    </source>
</evidence>
<feature type="domain" description="ABC transporter" evidence="5">
    <location>
        <begin position="19"/>
        <end position="267"/>
    </location>
</feature>
<dbReference type="InterPro" id="IPR027417">
    <property type="entry name" value="P-loop_NTPase"/>
</dbReference>
<evidence type="ECO:0000259" key="5">
    <source>
        <dbReference type="PROSITE" id="PS50893"/>
    </source>
</evidence>
<evidence type="ECO:0000256" key="1">
    <source>
        <dbReference type="ARBA" id="ARBA00022448"/>
    </source>
</evidence>
<keyword evidence="2" id="KW-0677">Repeat</keyword>
<accession>A0ABW3VLT1</accession>
<dbReference type="InterPro" id="IPR003439">
    <property type="entry name" value="ABC_transporter-like_ATP-bd"/>
</dbReference>
<dbReference type="CDD" id="cd03216">
    <property type="entry name" value="ABC_Carb_Monos_I"/>
    <property type="match status" value="1"/>
</dbReference>
<dbReference type="RefSeq" id="WP_013676249.1">
    <property type="nucleotide sequence ID" value="NZ_BAABKS010000017.1"/>
</dbReference>
<feature type="domain" description="ABC transporter" evidence="5">
    <location>
        <begin position="273"/>
        <end position="525"/>
    </location>
</feature>